<dbReference type="Proteomes" id="UP000324194">
    <property type="component" value="Chromosome 1"/>
</dbReference>
<feature type="domain" description="SsuA/THI5-like" evidence="2">
    <location>
        <begin position="35"/>
        <end position="247"/>
    </location>
</feature>
<protein>
    <submittedName>
        <fullName evidence="3">Thiamine biosynthesis protein</fullName>
    </submittedName>
</protein>
<dbReference type="OrthoDB" id="5348911at2"/>
<organism evidence="3 4">
    <name type="scientific">Aquicella siphonis</name>
    <dbReference type="NCBI Taxonomy" id="254247"/>
    <lineage>
        <taxon>Bacteria</taxon>
        <taxon>Pseudomonadati</taxon>
        <taxon>Pseudomonadota</taxon>
        <taxon>Gammaproteobacteria</taxon>
        <taxon>Legionellales</taxon>
        <taxon>Coxiellaceae</taxon>
        <taxon>Aquicella</taxon>
    </lineage>
</organism>
<keyword evidence="4" id="KW-1185">Reference proteome</keyword>
<dbReference type="Pfam" id="PF09084">
    <property type="entry name" value="NMT1"/>
    <property type="match status" value="1"/>
</dbReference>
<evidence type="ECO:0000313" key="3">
    <source>
        <dbReference type="EMBL" id="VVC76223.1"/>
    </source>
</evidence>
<reference evidence="3 4" key="1">
    <citation type="submission" date="2019-08" db="EMBL/GenBank/DDBJ databases">
        <authorList>
            <person name="Guy L."/>
        </authorList>
    </citation>
    <scope>NUCLEOTIDE SEQUENCE [LARGE SCALE GENOMIC DNA]</scope>
    <source>
        <strain evidence="3 4">SGT-108</strain>
    </source>
</reference>
<evidence type="ECO:0000259" key="2">
    <source>
        <dbReference type="Pfam" id="PF09084"/>
    </source>
</evidence>
<gene>
    <name evidence="3" type="ORF">AQUSIP_15290</name>
</gene>
<sequence>MKKITFLVLFLLASVIHAAEPSGQKLTVLLDWFPNPDHAPLIIAKQQGYFQEQGLEVELIGPADPTDPPKLVAAGKADIGITYEPEFMEQVDEGLPLVRVGTLIDKPLNSLVALKDTGIQSLADLKGKRIGSSNGGLTGVMLKVMLLKAGLSDKDVELTNVRYNLAQALLTHKVDAVTGIMRNYEVPLLESGDQKVVAFFPEDNGVPNYSELVFIAHTKNIHDPRFSRFLAAVKKAVAYLDKHPQQAWEGFVAQYPEANNRVNREAWFATMPYFAEDPAGFDSKEWLQFAEFMQKNQLIKKVQPVSRYAVIIR</sequence>
<dbReference type="AlphaFoldDB" id="A0A5E4PII5"/>
<proteinExistence type="predicted"/>
<dbReference type="SUPFAM" id="SSF53850">
    <property type="entry name" value="Periplasmic binding protein-like II"/>
    <property type="match status" value="1"/>
</dbReference>
<dbReference type="GO" id="GO:0009228">
    <property type="term" value="P:thiamine biosynthetic process"/>
    <property type="evidence" value="ECO:0007669"/>
    <property type="project" value="InterPro"/>
</dbReference>
<dbReference type="Gene3D" id="3.40.190.10">
    <property type="entry name" value="Periplasmic binding protein-like II"/>
    <property type="match status" value="2"/>
</dbReference>
<dbReference type="KEGG" id="asip:AQUSIP_15290"/>
<dbReference type="PANTHER" id="PTHR31528:SF3">
    <property type="entry name" value="THIAMINE BIOSYNTHESIS PROTEIN HI_0357-RELATED"/>
    <property type="match status" value="1"/>
</dbReference>
<name>A0A5E4PII5_9COXI</name>
<evidence type="ECO:0000256" key="1">
    <source>
        <dbReference type="SAM" id="SignalP"/>
    </source>
</evidence>
<keyword evidence="1" id="KW-0732">Signal</keyword>
<dbReference type="RefSeq" id="WP_148339456.1">
    <property type="nucleotide sequence ID" value="NZ_LR699119.1"/>
</dbReference>
<accession>A0A5E4PII5</accession>
<evidence type="ECO:0000313" key="4">
    <source>
        <dbReference type="Proteomes" id="UP000324194"/>
    </source>
</evidence>
<dbReference type="InterPro" id="IPR027939">
    <property type="entry name" value="NMT1/THI5"/>
</dbReference>
<dbReference type="InterPro" id="IPR015168">
    <property type="entry name" value="SsuA/THI5"/>
</dbReference>
<dbReference type="PANTHER" id="PTHR31528">
    <property type="entry name" value="4-AMINO-5-HYDROXYMETHYL-2-METHYLPYRIMIDINE PHOSPHATE SYNTHASE THI11-RELATED"/>
    <property type="match status" value="1"/>
</dbReference>
<feature type="chain" id="PRO_5023136418" evidence="1">
    <location>
        <begin position="19"/>
        <end position="313"/>
    </location>
</feature>
<feature type="signal peptide" evidence="1">
    <location>
        <begin position="1"/>
        <end position="18"/>
    </location>
</feature>
<dbReference type="EMBL" id="LR699119">
    <property type="protein sequence ID" value="VVC76223.1"/>
    <property type="molecule type" value="Genomic_DNA"/>
</dbReference>